<dbReference type="Gene3D" id="2.70.98.30">
    <property type="entry name" value="Golgi alpha-mannosidase II, domain 4"/>
    <property type="match status" value="1"/>
</dbReference>
<organism evidence="3 4">
    <name type="scientific">Seonamhaeicola sediminis</name>
    <dbReference type="NCBI Taxonomy" id="2528206"/>
    <lineage>
        <taxon>Bacteria</taxon>
        <taxon>Pseudomonadati</taxon>
        <taxon>Bacteroidota</taxon>
        <taxon>Flavobacteriia</taxon>
        <taxon>Flavobacteriales</taxon>
        <taxon>Flavobacteriaceae</taxon>
    </lineage>
</organism>
<dbReference type="PANTHER" id="PTHR46017:SF1">
    <property type="entry name" value="ALPHA-MANNOSIDASE 2C1"/>
    <property type="match status" value="1"/>
</dbReference>
<dbReference type="SUPFAM" id="SSF74650">
    <property type="entry name" value="Galactose mutarotase-like"/>
    <property type="match status" value="1"/>
</dbReference>
<evidence type="ECO:0000259" key="2">
    <source>
        <dbReference type="Pfam" id="PF17677"/>
    </source>
</evidence>
<dbReference type="GO" id="GO:0006013">
    <property type="term" value="P:mannose metabolic process"/>
    <property type="evidence" value="ECO:0007669"/>
    <property type="project" value="InterPro"/>
</dbReference>
<reference evidence="3 4" key="1">
    <citation type="submission" date="2019-03" db="EMBL/GenBank/DDBJ databases">
        <authorList>
            <person name="Zhong Y.L."/>
        </authorList>
    </citation>
    <scope>NUCLEOTIDE SEQUENCE [LARGE SCALE GENOMIC DNA]</scope>
    <source>
        <strain evidence="3 4">W255</strain>
    </source>
</reference>
<gene>
    <name evidence="3" type="ORF">E1J38_001900</name>
</gene>
<dbReference type="Pfam" id="PF17677">
    <property type="entry name" value="Glyco_hydro38C2"/>
    <property type="match status" value="1"/>
</dbReference>
<dbReference type="InterPro" id="IPR041147">
    <property type="entry name" value="GH38_C"/>
</dbReference>
<feature type="domain" description="Glycoside hydrolase family 38 N-terminal" evidence="1">
    <location>
        <begin position="117"/>
        <end position="375"/>
    </location>
</feature>
<dbReference type="InterPro" id="IPR027291">
    <property type="entry name" value="Glyco_hydro_38_N_sf"/>
</dbReference>
<proteinExistence type="predicted"/>
<sequence length="953" mass="107929">MKKYIYLVLIMLFGFAFGQNTINITYVEPYEYKEVSGSLLAKASLNIEDANQYKGLSFENGKTIEIEQENGKAWLWLPVFGTPESVTFVGNSRKNSTKQLFTPLVTSDWGYFKEGTFHIISSSHQDIAWMDTPQYCRHERIHDIIAPALDMMDTDKAFHFGMEQTLNLKEFIEEFPERKAEVMLRSDEGRFTWGATYNQPYEGMQTDEQLIREMYFGRRWLKKNFEGNDVITAFNTDVPGRTLQFPQILAKSGVENLFVSRLKEGFYNWYSPDGSSIPTYSPGNYGWAVMFYKLFEQDAIEAMHKLQTRVKMWGDYYKEHNLPPHFAIVISNDASGPANYGAIVSEWNDIIKKTGVKMPKLRHSTVTALMNEIKKPGVVFETISGERPNIWSYIHGPGHAKAITASRKAGRLLPSAEIFASIDAILKGSFKDYPEEALSEAFEESIYPDHGWGGKNGHITDSIFRAKLEFAASEADRLIEKSLTSITSNIRTKKNNAVVVYNDLSWERTATAKVTIEDNSNYYVVNHEGVVMPSQISNARGTRTLEFVASNIPPLGYSTFYLKKGKKYFDVNKSVTPNALSNDFYIMRLGDGGLTYLFDNKLGKEVIKTTRFAGGDIITMKYDGNGAGEFTQMTEPKMDGFNKASLHTANWKIVNDGNVFTMFENKVKFEHANIVQYVKVYHQIKKIDVFVDILDWDGTHNREFRFALPLDMEDSTIKYEVPLAIAEVGKSEMKQAPRGWAWGGTYDQKPVEIHPREVMNFIASEKDGFQVTLATDVALADWIDATRESVEYTVLQGILMATHKSCHGEGNWYHQTGDHHFEFSITSNEANDALSYQFGNGANHPLQVSEQKIKNNSGVLPASKSFFKVSQPMVRVSTIKKAEDEDALVLRLVEIDGKNSQPTISLPKPASKVIKTNLIEEETELLNLNGENIKIEIGNNAIETYKIILKKTN</sequence>
<dbReference type="Proteomes" id="UP000295814">
    <property type="component" value="Unassembled WGS sequence"/>
</dbReference>
<dbReference type="Gene3D" id="2.60.40.1180">
    <property type="entry name" value="Golgi alpha-mannosidase II"/>
    <property type="match status" value="1"/>
</dbReference>
<name>A0A562YHW7_9FLAO</name>
<dbReference type="InterPro" id="IPR011013">
    <property type="entry name" value="Gal_mutarotase_sf_dom"/>
</dbReference>
<dbReference type="GO" id="GO:0009313">
    <property type="term" value="P:oligosaccharide catabolic process"/>
    <property type="evidence" value="ECO:0007669"/>
    <property type="project" value="TreeGrafter"/>
</dbReference>
<keyword evidence="4" id="KW-1185">Reference proteome</keyword>
<feature type="domain" description="Glycosyl hydrolases family 38 C-terminal" evidence="2">
    <location>
        <begin position="874"/>
        <end position="945"/>
    </location>
</feature>
<dbReference type="InterPro" id="IPR000602">
    <property type="entry name" value="Glyco_hydro_38_N"/>
</dbReference>
<dbReference type="InterPro" id="IPR013780">
    <property type="entry name" value="Glyco_hydro_b"/>
</dbReference>
<dbReference type="PANTHER" id="PTHR46017">
    <property type="entry name" value="ALPHA-MANNOSIDASE 2C1"/>
    <property type="match status" value="1"/>
</dbReference>
<reference evidence="3 4" key="2">
    <citation type="submission" date="2019-07" db="EMBL/GenBank/DDBJ databases">
        <title>Seonamhaeicola sp. W255 draft genome.</title>
        <authorList>
            <person name="Zhang X.-Y."/>
            <person name="Zhang R."/>
            <person name="Zhong Y.-L."/>
            <person name="Du Z.-J."/>
        </authorList>
    </citation>
    <scope>NUCLEOTIDE SEQUENCE [LARGE SCALE GENOMIC DNA]</scope>
    <source>
        <strain evidence="3 4">W255</strain>
    </source>
</reference>
<dbReference type="Pfam" id="PF01074">
    <property type="entry name" value="Glyco_hydro_38N"/>
    <property type="match status" value="1"/>
</dbReference>
<evidence type="ECO:0000313" key="3">
    <source>
        <dbReference type="EMBL" id="TWO34633.1"/>
    </source>
</evidence>
<dbReference type="EMBL" id="SMZJ02000001">
    <property type="protein sequence ID" value="TWO34633.1"/>
    <property type="molecule type" value="Genomic_DNA"/>
</dbReference>
<evidence type="ECO:0000313" key="4">
    <source>
        <dbReference type="Proteomes" id="UP000295814"/>
    </source>
</evidence>
<dbReference type="SUPFAM" id="SSF88713">
    <property type="entry name" value="Glycoside hydrolase/deacetylase"/>
    <property type="match status" value="1"/>
</dbReference>
<protein>
    <submittedName>
        <fullName evidence="3">Alpha-mannosidase</fullName>
    </submittedName>
</protein>
<accession>A0A562YHW7</accession>
<evidence type="ECO:0000259" key="1">
    <source>
        <dbReference type="Pfam" id="PF01074"/>
    </source>
</evidence>
<dbReference type="GO" id="GO:0004559">
    <property type="term" value="F:alpha-mannosidase activity"/>
    <property type="evidence" value="ECO:0007669"/>
    <property type="project" value="InterPro"/>
</dbReference>
<dbReference type="GO" id="GO:0030246">
    <property type="term" value="F:carbohydrate binding"/>
    <property type="evidence" value="ECO:0007669"/>
    <property type="project" value="InterPro"/>
</dbReference>
<dbReference type="AlphaFoldDB" id="A0A562YHW7"/>
<dbReference type="Gene3D" id="2.60.40.2220">
    <property type="match status" value="1"/>
</dbReference>
<comment type="caution">
    <text evidence="3">The sequence shown here is derived from an EMBL/GenBank/DDBJ whole genome shotgun (WGS) entry which is preliminary data.</text>
</comment>
<dbReference type="InterPro" id="IPR011330">
    <property type="entry name" value="Glyco_hydro/deAcase_b/a-brl"/>
</dbReference>
<dbReference type="Gene3D" id="3.20.110.10">
    <property type="entry name" value="Glycoside hydrolase 38, N terminal domain"/>
    <property type="match status" value="1"/>
</dbReference>
<dbReference type="RefSeq" id="WP_133354437.1">
    <property type="nucleotide sequence ID" value="NZ_SMZJ02000001.1"/>
</dbReference>
<dbReference type="OrthoDB" id="9772207at2"/>